<sequence length="94" mass="11279">MSKPYILSFYKRVLAIVISCVTTNLFKNQSFNNWSIPSFKIFKENLFKKTMVITNYFLKHLSHEQSLNRVRNMITHTTYWTGCDNCLSRKRQTY</sequence>
<dbReference type="EMBL" id="LVKB01000055">
    <property type="protein sequence ID" value="ORD96885.1"/>
    <property type="molecule type" value="Genomic_DNA"/>
</dbReference>
<accession>A0A1X0QB04</accession>
<proteinExistence type="predicted"/>
<organism evidence="1 2">
    <name type="scientific">Hepatospora eriocheir</name>
    <dbReference type="NCBI Taxonomy" id="1081669"/>
    <lineage>
        <taxon>Eukaryota</taxon>
        <taxon>Fungi</taxon>
        <taxon>Fungi incertae sedis</taxon>
        <taxon>Microsporidia</taxon>
        <taxon>Hepatosporidae</taxon>
        <taxon>Hepatospora</taxon>
    </lineage>
</organism>
<dbReference type="VEuPathDB" id="MicrosporidiaDB:HERIO_1207"/>
<gene>
    <name evidence="1" type="ORF">HERIO_1207</name>
</gene>
<evidence type="ECO:0000313" key="1">
    <source>
        <dbReference type="EMBL" id="ORD96885.1"/>
    </source>
</evidence>
<name>A0A1X0QB04_9MICR</name>
<dbReference type="AlphaFoldDB" id="A0A1X0QB04"/>
<reference evidence="1 2" key="1">
    <citation type="journal article" date="2017" name="Environ. Microbiol.">
        <title>Decay of the glycolytic pathway and adaptation to intranuclear parasitism within Enterocytozoonidae microsporidia.</title>
        <authorList>
            <person name="Wiredu Boakye D."/>
            <person name="Jaroenlak P."/>
            <person name="Prachumwat A."/>
            <person name="Williams T.A."/>
            <person name="Bateman K.S."/>
            <person name="Itsathitphaisarn O."/>
            <person name="Sritunyalucksana K."/>
            <person name="Paszkiewicz K.H."/>
            <person name="Moore K.A."/>
            <person name="Stentiford G.D."/>
            <person name="Williams B.A."/>
        </authorList>
    </citation>
    <scope>NUCLEOTIDE SEQUENCE [LARGE SCALE GENOMIC DNA]</scope>
    <source>
        <strain evidence="1 2">GB1</strain>
    </source>
</reference>
<protein>
    <submittedName>
        <fullName evidence="1">Uncharacterized protein</fullName>
    </submittedName>
</protein>
<evidence type="ECO:0000313" key="2">
    <source>
        <dbReference type="Proteomes" id="UP000192356"/>
    </source>
</evidence>
<keyword evidence="2" id="KW-1185">Reference proteome</keyword>
<comment type="caution">
    <text evidence="1">The sequence shown here is derived from an EMBL/GenBank/DDBJ whole genome shotgun (WGS) entry which is preliminary data.</text>
</comment>
<dbReference type="Proteomes" id="UP000192356">
    <property type="component" value="Unassembled WGS sequence"/>
</dbReference>